<accession>A0A392U837</accession>
<evidence type="ECO:0000256" key="1">
    <source>
        <dbReference type="SAM" id="MobiDB-lite"/>
    </source>
</evidence>
<protein>
    <submittedName>
        <fullName evidence="2">Uncharacterized protein</fullName>
    </submittedName>
</protein>
<feature type="region of interest" description="Disordered" evidence="1">
    <location>
        <begin position="1"/>
        <end position="28"/>
    </location>
</feature>
<dbReference type="AlphaFoldDB" id="A0A392U837"/>
<sequence length="62" mass="6821">MLNRQTEQPVLMSVAGRRNGRRGRGARQLSPNIARLKFASDLFLLVIARPHRASSAGTGLFC</sequence>
<evidence type="ECO:0000313" key="3">
    <source>
        <dbReference type="Proteomes" id="UP000265520"/>
    </source>
</evidence>
<name>A0A392U837_9FABA</name>
<evidence type="ECO:0000313" key="2">
    <source>
        <dbReference type="EMBL" id="MCI68997.1"/>
    </source>
</evidence>
<comment type="caution">
    <text evidence="2">The sequence shown here is derived from an EMBL/GenBank/DDBJ whole genome shotgun (WGS) entry which is preliminary data.</text>
</comment>
<organism evidence="2 3">
    <name type="scientific">Trifolium medium</name>
    <dbReference type="NCBI Taxonomy" id="97028"/>
    <lineage>
        <taxon>Eukaryota</taxon>
        <taxon>Viridiplantae</taxon>
        <taxon>Streptophyta</taxon>
        <taxon>Embryophyta</taxon>
        <taxon>Tracheophyta</taxon>
        <taxon>Spermatophyta</taxon>
        <taxon>Magnoliopsida</taxon>
        <taxon>eudicotyledons</taxon>
        <taxon>Gunneridae</taxon>
        <taxon>Pentapetalae</taxon>
        <taxon>rosids</taxon>
        <taxon>fabids</taxon>
        <taxon>Fabales</taxon>
        <taxon>Fabaceae</taxon>
        <taxon>Papilionoideae</taxon>
        <taxon>50 kb inversion clade</taxon>
        <taxon>NPAAA clade</taxon>
        <taxon>Hologalegina</taxon>
        <taxon>IRL clade</taxon>
        <taxon>Trifolieae</taxon>
        <taxon>Trifolium</taxon>
    </lineage>
</organism>
<dbReference type="Proteomes" id="UP000265520">
    <property type="component" value="Unassembled WGS sequence"/>
</dbReference>
<keyword evidence="3" id="KW-1185">Reference proteome</keyword>
<reference evidence="2 3" key="1">
    <citation type="journal article" date="2018" name="Front. Plant Sci.">
        <title>Red Clover (Trifolium pratense) and Zigzag Clover (T. medium) - A Picture of Genomic Similarities and Differences.</title>
        <authorList>
            <person name="Dluhosova J."/>
            <person name="Istvanek J."/>
            <person name="Nedelnik J."/>
            <person name="Repkova J."/>
        </authorList>
    </citation>
    <scope>NUCLEOTIDE SEQUENCE [LARGE SCALE GENOMIC DNA]</scope>
    <source>
        <strain evidence="3">cv. 10/8</strain>
        <tissue evidence="2">Leaf</tissue>
    </source>
</reference>
<proteinExistence type="predicted"/>
<dbReference type="EMBL" id="LXQA010747044">
    <property type="protein sequence ID" value="MCI68997.1"/>
    <property type="molecule type" value="Genomic_DNA"/>
</dbReference>